<evidence type="ECO:0000256" key="3">
    <source>
        <dbReference type="ARBA" id="ARBA00022723"/>
    </source>
</evidence>
<comment type="cofactor">
    <cofactor evidence="1">
        <name>[4Fe-4S] cluster</name>
        <dbReference type="ChEBI" id="CHEBI:49883"/>
    </cofactor>
</comment>
<keyword evidence="8" id="KW-1185">Reference proteome</keyword>
<gene>
    <name evidence="7" type="ORF">JX360_13285</name>
</gene>
<dbReference type="SFLD" id="SFLDG01082">
    <property type="entry name" value="B12-binding_domain_containing"/>
    <property type="match status" value="1"/>
</dbReference>
<keyword evidence="2" id="KW-0949">S-adenosyl-L-methionine</keyword>
<evidence type="ECO:0000259" key="6">
    <source>
        <dbReference type="PROSITE" id="PS51918"/>
    </source>
</evidence>
<reference evidence="7" key="1">
    <citation type="submission" date="2021-02" db="EMBL/GenBank/DDBJ databases">
        <title>The CRISPR/cas machinery reduction and long-range gene transfer in the hot spring cyanobacterium Synechococcus.</title>
        <authorList>
            <person name="Dvorak P."/>
            <person name="Jahodarova E."/>
            <person name="Hasler P."/>
            <person name="Poulickova A."/>
        </authorList>
    </citation>
    <scope>NUCLEOTIDE SEQUENCE</scope>
    <source>
        <strain evidence="7">Rupite</strain>
    </source>
</reference>
<dbReference type="SMART" id="SM00729">
    <property type="entry name" value="Elp3"/>
    <property type="match status" value="1"/>
</dbReference>
<dbReference type="PANTHER" id="PTHR43409">
    <property type="entry name" value="ANAEROBIC MAGNESIUM-PROTOPORPHYRIN IX MONOMETHYL ESTER CYCLASE-RELATED"/>
    <property type="match status" value="1"/>
</dbReference>
<organism evidence="7 8">
    <name type="scientific">Thermostichus vulcanus str. 'Rupite'</name>
    <dbReference type="NCBI Taxonomy" id="2813851"/>
    <lineage>
        <taxon>Bacteria</taxon>
        <taxon>Bacillati</taxon>
        <taxon>Cyanobacteriota</taxon>
        <taxon>Cyanophyceae</taxon>
        <taxon>Thermostichales</taxon>
        <taxon>Thermostichaceae</taxon>
        <taxon>Thermostichus</taxon>
    </lineage>
</organism>
<dbReference type="InterPro" id="IPR023404">
    <property type="entry name" value="rSAM_horseshoe"/>
</dbReference>
<dbReference type="Proteomes" id="UP000830835">
    <property type="component" value="Unassembled WGS sequence"/>
</dbReference>
<dbReference type="PROSITE" id="PS51918">
    <property type="entry name" value="RADICAL_SAM"/>
    <property type="match status" value="1"/>
</dbReference>
<evidence type="ECO:0000256" key="2">
    <source>
        <dbReference type="ARBA" id="ARBA00022691"/>
    </source>
</evidence>
<comment type="caution">
    <text evidence="7">The sequence shown here is derived from an EMBL/GenBank/DDBJ whole genome shotgun (WGS) entry which is preliminary data.</text>
</comment>
<dbReference type="InterPro" id="IPR007197">
    <property type="entry name" value="rSAM"/>
</dbReference>
<keyword evidence="4" id="KW-0408">Iron</keyword>
<proteinExistence type="predicted"/>
<name>A0ABT0CDJ8_THEVL</name>
<dbReference type="Gene3D" id="3.80.30.20">
    <property type="entry name" value="tm_1862 like domain"/>
    <property type="match status" value="1"/>
</dbReference>
<dbReference type="RefSeq" id="WP_244351818.1">
    <property type="nucleotide sequence ID" value="NZ_JAFIRA010000039.1"/>
</dbReference>
<evidence type="ECO:0000256" key="4">
    <source>
        <dbReference type="ARBA" id="ARBA00023004"/>
    </source>
</evidence>
<feature type="domain" description="Radical SAM core" evidence="6">
    <location>
        <begin position="236"/>
        <end position="470"/>
    </location>
</feature>
<dbReference type="EMBL" id="JAFIRA010000039">
    <property type="protein sequence ID" value="MCJ2543862.1"/>
    <property type="molecule type" value="Genomic_DNA"/>
</dbReference>
<dbReference type="PANTHER" id="PTHR43409:SF16">
    <property type="entry name" value="SLR0320 PROTEIN"/>
    <property type="match status" value="1"/>
</dbReference>
<evidence type="ECO:0000313" key="8">
    <source>
        <dbReference type="Proteomes" id="UP000830835"/>
    </source>
</evidence>
<dbReference type="NCBIfam" id="NF045585">
    <property type="entry name" value="rSAM_slr0320"/>
    <property type="match status" value="1"/>
</dbReference>
<dbReference type="Pfam" id="PF04055">
    <property type="entry name" value="Radical_SAM"/>
    <property type="match status" value="1"/>
</dbReference>
<keyword evidence="3" id="KW-0479">Metal-binding</keyword>
<dbReference type="SUPFAM" id="SSF102114">
    <property type="entry name" value="Radical SAM enzymes"/>
    <property type="match status" value="1"/>
</dbReference>
<keyword evidence="5" id="KW-0411">Iron-sulfur</keyword>
<dbReference type="CDD" id="cd01335">
    <property type="entry name" value="Radical_SAM"/>
    <property type="match status" value="1"/>
</dbReference>
<dbReference type="InterPro" id="IPR006638">
    <property type="entry name" value="Elp3/MiaA/NifB-like_rSAM"/>
</dbReference>
<evidence type="ECO:0000313" key="7">
    <source>
        <dbReference type="EMBL" id="MCJ2543862.1"/>
    </source>
</evidence>
<dbReference type="SFLD" id="SFLDS00029">
    <property type="entry name" value="Radical_SAM"/>
    <property type="match status" value="1"/>
</dbReference>
<dbReference type="InterPro" id="IPR051198">
    <property type="entry name" value="BchE-like"/>
</dbReference>
<protein>
    <submittedName>
        <fullName evidence="7">B12-binding domain-containing radical SAM protein</fullName>
    </submittedName>
</protein>
<evidence type="ECO:0000256" key="1">
    <source>
        <dbReference type="ARBA" id="ARBA00001966"/>
    </source>
</evidence>
<dbReference type="InterPro" id="IPR058240">
    <property type="entry name" value="rSAM_sf"/>
</dbReference>
<evidence type="ECO:0000256" key="5">
    <source>
        <dbReference type="ARBA" id="ARBA00023014"/>
    </source>
</evidence>
<accession>A0ABT0CDJ8</accession>
<sequence>MASDLKIQKILYVRLPCNPIFPIGVVYLADHVHKRFPNVEQRIFDMGTFPPLDFRRRMLEQIDHFQPDLLVFSWRDIQVYAPVNGRAGNLLQHSFEFLYARNPLKKLRGSLNSLKLVLAYYGEIWRNTRLVWQGIRRARRYKPQAEVVLGGGAVSVFYEQLGRSLPKGTIISVGEGETLLEKVIQGQSLASERCYRAKLEQPRRGMVHEPPQPLQKTACDYSYIEEIWPEIEYYLEGGDFYIGVQTKRGCPHNCCYCIYTVIEGKQVRINPADEVVREMLQLYERGVRNFWFTDAQFIPARRYIEDAVELLQKILAAGMTDIRWAAYIRADNLTPELADLMVKTGMSYFEIGITSGSQELVRKMRMGYNLRTVLDSCRYLKQAGFQDLVSVNYSFNVIDERPETIRQTLRYHRELEAIFGRDKVEPAIFFIGLQPHTHLEDYARKIGVIDEHFNPMTMTPWTARKLLWNPEPMGSFFGEVCLEAWDRNPNDFGREVMDILERRLGLAELEEALSAPLAGVYVS</sequence>
<dbReference type="InterPro" id="IPR054650">
    <property type="entry name" value="Slr0320-like"/>
</dbReference>